<dbReference type="Proteomes" id="UP000717328">
    <property type="component" value="Unassembled WGS sequence"/>
</dbReference>
<feature type="domain" description="Protein kinase" evidence="2">
    <location>
        <begin position="1"/>
        <end position="283"/>
    </location>
</feature>
<dbReference type="OrthoDB" id="5569250at2759"/>
<organism evidence="3 4">
    <name type="scientific">Sphagnurus paluster</name>
    <dbReference type="NCBI Taxonomy" id="117069"/>
    <lineage>
        <taxon>Eukaryota</taxon>
        <taxon>Fungi</taxon>
        <taxon>Dikarya</taxon>
        <taxon>Basidiomycota</taxon>
        <taxon>Agaricomycotina</taxon>
        <taxon>Agaricomycetes</taxon>
        <taxon>Agaricomycetidae</taxon>
        <taxon>Agaricales</taxon>
        <taxon>Tricholomatineae</taxon>
        <taxon>Lyophyllaceae</taxon>
        <taxon>Sphagnurus</taxon>
    </lineage>
</organism>
<feature type="region of interest" description="Disordered" evidence="1">
    <location>
        <begin position="32"/>
        <end position="51"/>
    </location>
</feature>
<evidence type="ECO:0000259" key="2">
    <source>
        <dbReference type="PROSITE" id="PS50011"/>
    </source>
</evidence>
<evidence type="ECO:0000313" key="4">
    <source>
        <dbReference type="Proteomes" id="UP000717328"/>
    </source>
</evidence>
<reference evidence="3" key="2">
    <citation type="submission" date="2021-10" db="EMBL/GenBank/DDBJ databases">
        <title>Phylogenomics reveals ancestral predisposition of the termite-cultivated fungus Termitomyces towards a domesticated lifestyle.</title>
        <authorList>
            <person name="Auxier B."/>
            <person name="Grum-Grzhimaylo A."/>
            <person name="Cardenas M.E."/>
            <person name="Lodge J.D."/>
            <person name="Laessoe T."/>
            <person name="Pedersen O."/>
            <person name="Smith M.E."/>
            <person name="Kuyper T.W."/>
            <person name="Franco-Molano E.A."/>
            <person name="Baroni T.J."/>
            <person name="Aanen D.K."/>
        </authorList>
    </citation>
    <scope>NUCLEOTIDE SEQUENCE</scope>
    <source>
        <strain evidence="3">D49</strain>
    </source>
</reference>
<protein>
    <recommendedName>
        <fullName evidence="2">Protein kinase domain-containing protein</fullName>
    </recommendedName>
</protein>
<sequence>MCDRIILVEDDEARTLRNDRLKRDIPDDFEVEGNKGPKCPKTGANETTKPKVKSKQPVVQTASYGAEVVCRRVYATHAITVSIEVSHSLVPLSKRGVEKSAFVGFWVELYQCHRMLWINGIEHRDISMSNLMYHEDEGKAVLNDFDLAVYRSSYVQPGGERTGTIPCMALDLLHKRYFYGKVQRRYRHDLESFVWVLVVNTLEKATNLDDSEPYDIEPWINSSQYNIVGHLKLELQQAWRTFPKTLAGTDEHQWKLTKALLKWLAKSQLRRLRREQDMDDSDVEDLGDTVLDIEDSDNTVLGQFEKTVAQNWPKPGETNWPIFMPMGDAGKADSAVTAEEK</sequence>
<dbReference type="PANTHER" id="PTHR38248">
    <property type="entry name" value="FUNK1 6"/>
    <property type="match status" value="1"/>
</dbReference>
<dbReference type="SUPFAM" id="SSF56112">
    <property type="entry name" value="Protein kinase-like (PK-like)"/>
    <property type="match status" value="1"/>
</dbReference>
<dbReference type="Gene3D" id="1.10.510.10">
    <property type="entry name" value="Transferase(Phosphotransferase) domain 1"/>
    <property type="match status" value="1"/>
</dbReference>
<dbReference type="InterPro" id="IPR011009">
    <property type="entry name" value="Kinase-like_dom_sf"/>
</dbReference>
<comment type="caution">
    <text evidence="3">The sequence shown here is derived from an EMBL/GenBank/DDBJ whole genome shotgun (WGS) entry which is preliminary data.</text>
</comment>
<dbReference type="Pfam" id="PF17667">
    <property type="entry name" value="Pkinase_fungal"/>
    <property type="match status" value="1"/>
</dbReference>
<dbReference type="PANTHER" id="PTHR38248:SF2">
    <property type="entry name" value="FUNK1 11"/>
    <property type="match status" value="1"/>
</dbReference>
<keyword evidence="4" id="KW-1185">Reference proteome</keyword>
<gene>
    <name evidence="3" type="ORF">H0H81_003651</name>
</gene>
<name>A0A9P7KH93_9AGAR</name>
<reference evidence="3" key="1">
    <citation type="submission" date="2021-02" db="EMBL/GenBank/DDBJ databases">
        <authorList>
            <person name="Nieuwenhuis M."/>
            <person name="Van De Peppel L.J.J."/>
        </authorList>
    </citation>
    <scope>NUCLEOTIDE SEQUENCE</scope>
    <source>
        <strain evidence="3">D49</strain>
    </source>
</reference>
<dbReference type="GO" id="GO:0005524">
    <property type="term" value="F:ATP binding"/>
    <property type="evidence" value="ECO:0007669"/>
    <property type="project" value="InterPro"/>
</dbReference>
<dbReference type="InterPro" id="IPR040976">
    <property type="entry name" value="Pkinase_fungal"/>
</dbReference>
<dbReference type="GO" id="GO:0004672">
    <property type="term" value="F:protein kinase activity"/>
    <property type="evidence" value="ECO:0007669"/>
    <property type="project" value="InterPro"/>
</dbReference>
<accession>A0A9P7KH93</accession>
<evidence type="ECO:0000256" key="1">
    <source>
        <dbReference type="SAM" id="MobiDB-lite"/>
    </source>
</evidence>
<dbReference type="EMBL" id="JABCKI010000977">
    <property type="protein sequence ID" value="KAG5649469.1"/>
    <property type="molecule type" value="Genomic_DNA"/>
</dbReference>
<evidence type="ECO:0000313" key="3">
    <source>
        <dbReference type="EMBL" id="KAG5649469.1"/>
    </source>
</evidence>
<dbReference type="InterPro" id="IPR000719">
    <property type="entry name" value="Prot_kinase_dom"/>
</dbReference>
<proteinExistence type="predicted"/>
<dbReference type="PROSITE" id="PS50011">
    <property type="entry name" value="PROTEIN_KINASE_DOM"/>
    <property type="match status" value="1"/>
</dbReference>
<feature type="region of interest" description="Disordered" evidence="1">
    <location>
        <begin position="315"/>
        <end position="341"/>
    </location>
</feature>
<dbReference type="AlphaFoldDB" id="A0A9P7KH93"/>